<evidence type="ECO:0000256" key="1">
    <source>
        <dbReference type="SAM" id="Phobius"/>
    </source>
</evidence>
<gene>
    <name evidence="2" type="ORF">HAHE_02790</name>
</gene>
<accession>A0ABN6GYR2</accession>
<keyword evidence="1" id="KW-1133">Transmembrane helix</keyword>
<reference evidence="2 3" key="1">
    <citation type="submission" date="2021-06" db="EMBL/GenBank/DDBJ databases">
        <title>Complete genome of Haloferula helveola possessing various polysaccharide degrading enzymes.</title>
        <authorList>
            <person name="Takami H."/>
            <person name="Huang C."/>
            <person name="Hamasaki K."/>
        </authorList>
    </citation>
    <scope>NUCLEOTIDE SEQUENCE [LARGE SCALE GENOMIC DNA]</scope>
    <source>
        <strain evidence="2 3">CN-1</strain>
    </source>
</reference>
<keyword evidence="1" id="KW-0812">Transmembrane</keyword>
<dbReference type="Proteomes" id="UP001374893">
    <property type="component" value="Chromosome"/>
</dbReference>
<feature type="transmembrane region" description="Helical" evidence="1">
    <location>
        <begin position="106"/>
        <end position="135"/>
    </location>
</feature>
<dbReference type="Pfam" id="PF04403">
    <property type="entry name" value="PqiA"/>
    <property type="match status" value="1"/>
</dbReference>
<dbReference type="EMBL" id="AP024702">
    <property type="protein sequence ID" value="BCX46371.1"/>
    <property type="molecule type" value="Genomic_DNA"/>
</dbReference>
<feature type="transmembrane region" description="Helical" evidence="1">
    <location>
        <begin position="156"/>
        <end position="176"/>
    </location>
</feature>
<dbReference type="RefSeq" id="WP_338687914.1">
    <property type="nucleotide sequence ID" value="NZ_AP024702.1"/>
</dbReference>
<keyword evidence="3" id="KW-1185">Reference proteome</keyword>
<proteinExistence type="predicted"/>
<name>A0ABN6GYR2_9BACT</name>
<feature type="transmembrane region" description="Helical" evidence="1">
    <location>
        <begin position="182"/>
        <end position="201"/>
    </location>
</feature>
<evidence type="ECO:0000313" key="3">
    <source>
        <dbReference type="Proteomes" id="UP001374893"/>
    </source>
</evidence>
<protein>
    <submittedName>
        <fullName evidence="2">Paraquat-inducible protein A</fullName>
    </submittedName>
</protein>
<dbReference type="InterPro" id="IPR007498">
    <property type="entry name" value="PqiA-like"/>
</dbReference>
<evidence type="ECO:0000313" key="2">
    <source>
        <dbReference type="EMBL" id="BCX46371.1"/>
    </source>
</evidence>
<sequence>MRRHHHGLPWPRRDRDEQVACEFCDAVQPAPRLREGEGAYCGNCGELLYQNRPRSLSRATGFSIAALIFMLLAHSFPFLTMSAAGASTKLSLIRCARALSHDGDVLLSWLCIFFTIIAPLALVGSLLYMSAPLLYGRALPGALQIARWFQRSEPWAMLEVFLLGFIVSLLKLGHLAEIHFNIGLWSLVALVICIAGATAGIDRRELWDRLELAVDPAPKPEPVDRAG</sequence>
<organism evidence="2 3">
    <name type="scientific">Haloferula helveola</name>
    <dbReference type="NCBI Taxonomy" id="490095"/>
    <lineage>
        <taxon>Bacteria</taxon>
        <taxon>Pseudomonadati</taxon>
        <taxon>Verrucomicrobiota</taxon>
        <taxon>Verrucomicrobiia</taxon>
        <taxon>Verrucomicrobiales</taxon>
        <taxon>Verrucomicrobiaceae</taxon>
        <taxon>Haloferula</taxon>
    </lineage>
</organism>
<feature type="transmembrane region" description="Helical" evidence="1">
    <location>
        <begin position="62"/>
        <end position="86"/>
    </location>
</feature>
<keyword evidence="1" id="KW-0472">Membrane</keyword>